<feature type="transmembrane region" description="Helical" evidence="6">
    <location>
        <begin position="136"/>
        <end position="154"/>
    </location>
</feature>
<evidence type="ECO:0000256" key="6">
    <source>
        <dbReference type="SAM" id="Phobius"/>
    </source>
</evidence>
<proteinExistence type="predicted"/>
<dbReference type="PANTHER" id="PTHR11863">
    <property type="entry name" value="STEROL DESATURASE"/>
    <property type="match status" value="1"/>
</dbReference>
<evidence type="ECO:0000313" key="9">
    <source>
        <dbReference type="Proteomes" id="UP000037460"/>
    </source>
</evidence>
<dbReference type="EMBL" id="JWZX01000491">
    <property type="protein sequence ID" value="KOO52813.1"/>
    <property type="molecule type" value="Genomic_DNA"/>
</dbReference>
<accession>A0A0M0LPZ8</accession>
<keyword evidence="4 6" id="KW-0472">Membrane</keyword>
<evidence type="ECO:0000259" key="7">
    <source>
        <dbReference type="Pfam" id="PF04116"/>
    </source>
</evidence>
<feature type="domain" description="Fatty acid hydroxylase" evidence="7">
    <location>
        <begin position="137"/>
        <end position="267"/>
    </location>
</feature>
<dbReference type="GO" id="GO:0005506">
    <property type="term" value="F:iron ion binding"/>
    <property type="evidence" value="ECO:0007669"/>
    <property type="project" value="InterPro"/>
</dbReference>
<comment type="subcellular location">
    <subcellularLocation>
        <location evidence="1">Membrane</location>
    </subcellularLocation>
</comment>
<dbReference type="Pfam" id="PF04116">
    <property type="entry name" value="FA_hydroxylase"/>
    <property type="match status" value="1"/>
</dbReference>
<sequence>MGALHRPLMQILFGSLLERWIDPSHVAFALGSGGSLLSDACGLFSCWLFVYMALRGFYATVPPLLRWYHARRYPKAPTSNVTEPLIENMKEVANAAFPLYATVPILTDLFQRKGWAMTCDDVADCGGWMPTLLGCLGYFAFLEVVIFVDHYYLLHKWNLGKRLGEHAYHHVYKYADQLNAFSGYSFAPQDGWSQGLALALGTLVVPVPLPFVFFMEAATGLWTLYIHTDISPLPWPLMGCDYHYIHHRYNWYNFGFMTLTMDTLFGTVKHPKADALDKSRGVIPMPEEEKQRSVTLTAEILSKRGREALQSDDAAGNEKEGAPSAAEPVSRKAASSPLRRRPNAAAAS</sequence>
<dbReference type="OrthoDB" id="1586799at2759"/>
<comment type="caution">
    <text evidence="8">The sequence shown here is derived from an EMBL/GenBank/DDBJ whole genome shotgun (WGS) entry which is preliminary data.</text>
</comment>
<dbReference type="InterPro" id="IPR050307">
    <property type="entry name" value="Sterol_Desaturase_Related"/>
</dbReference>
<organism evidence="8 9">
    <name type="scientific">Chrysochromulina tobinii</name>
    <dbReference type="NCBI Taxonomy" id="1460289"/>
    <lineage>
        <taxon>Eukaryota</taxon>
        <taxon>Haptista</taxon>
        <taxon>Haptophyta</taxon>
        <taxon>Prymnesiophyceae</taxon>
        <taxon>Prymnesiales</taxon>
        <taxon>Chrysochromulinaceae</taxon>
        <taxon>Chrysochromulina</taxon>
    </lineage>
</organism>
<dbReference type="GO" id="GO:0016491">
    <property type="term" value="F:oxidoreductase activity"/>
    <property type="evidence" value="ECO:0007669"/>
    <property type="project" value="InterPro"/>
</dbReference>
<keyword evidence="2 6" id="KW-0812">Transmembrane</keyword>
<gene>
    <name evidence="8" type="ORF">Ctob_013257</name>
</gene>
<evidence type="ECO:0000256" key="2">
    <source>
        <dbReference type="ARBA" id="ARBA00022692"/>
    </source>
</evidence>
<feature type="transmembrane region" description="Helical" evidence="6">
    <location>
        <begin position="26"/>
        <end position="54"/>
    </location>
</feature>
<evidence type="ECO:0000256" key="3">
    <source>
        <dbReference type="ARBA" id="ARBA00022989"/>
    </source>
</evidence>
<dbReference type="InterPro" id="IPR006694">
    <property type="entry name" value="Fatty_acid_hydroxylase"/>
</dbReference>
<evidence type="ECO:0000256" key="5">
    <source>
        <dbReference type="SAM" id="MobiDB-lite"/>
    </source>
</evidence>
<dbReference type="Proteomes" id="UP000037460">
    <property type="component" value="Unassembled WGS sequence"/>
</dbReference>
<feature type="region of interest" description="Disordered" evidence="5">
    <location>
        <begin position="305"/>
        <end position="348"/>
    </location>
</feature>
<evidence type="ECO:0000313" key="8">
    <source>
        <dbReference type="EMBL" id="KOO52813.1"/>
    </source>
</evidence>
<protein>
    <submittedName>
        <fullName evidence="8">Delta-sterol-c5-desaturase</fullName>
    </submittedName>
</protein>
<name>A0A0M0LPZ8_9EUKA</name>
<dbReference type="GO" id="GO:0016020">
    <property type="term" value="C:membrane"/>
    <property type="evidence" value="ECO:0007669"/>
    <property type="project" value="UniProtKB-SubCell"/>
</dbReference>
<dbReference type="GO" id="GO:0008610">
    <property type="term" value="P:lipid biosynthetic process"/>
    <property type="evidence" value="ECO:0007669"/>
    <property type="project" value="InterPro"/>
</dbReference>
<keyword evidence="9" id="KW-1185">Reference proteome</keyword>
<keyword evidence="3 6" id="KW-1133">Transmembrane helix</keyword>
<dbReference type="AlphaFoldDB" id="A0A0M0LPZ8"/>
<evidence type="ECO:0000256" key="1">
    <source>
        <dbReference type="ARBA" id="ARBA00004370"/>
    </source>
</evidence>
<reference evidence="9" key="1">
    <citation type="journal article" date="2015" name="PLoS Genet.">
        <title>Genome Sequence and Transcriptome Analyses of Chrysochromulina tobin: Metabolic Tools for Enhanced Algal Fitness in the Prominent Order Prymnesiales (Haptophyceae).</title>
        <authorList>
            <person name="Hovde B.T."/>
            <person name="Deodato C.R."/>
            <person name="Hunsperger H.M."/>
            <person name="Ryken S.A."/>
            <person name="Yost W."/>
            <person name="Jha R.K."/>
            <person name="Patterson J."/>
            <person name="Monnat R.J. Jr."/>
            <person name="Barlow S.B."/>
            <person name="Starkenburg S.R."/>
            <person name="Cattolico R.A."/>
        </authorList>
    </citation>
    <scope>NUCLEOTIDE SEQUENCE</scope>
    <source>
        <strain evidence="9">CCMP291</strain>
    </source>
</reference>
<evidence type="ECO:0000256" key="4">
    <source>
        <dbReference type="ARBA" id="ARBA00023136"/>
    </source>
</evidence>